<reference evidence="1 2" key="1">
    <citation type="journal article" date="2021" name="Arch. Microbiol.">
        <title>Thalassobius aquimarinus sp. nov., isolated from the Sea of Japan seashore.</title>
        <authorList>
            <person name="Kurilenko V.V."/>
            <person name="Romanenko L.A."/>
            <person name="Chernysheva N.Y."/>
            <person name="Velansky P.V."/>
            <person name="Tekutyeva L.A."/>
            <person name="Isaeva M.P."/>
            <person name="Mikhailov V.V."/>
        </authorList>
    </citation>
    <scope>NUCLEOTIDE SEQUENCE [LARGE SCALE GENOMIC DNA]</scope>
    <source>
        <strain evidence="1 2">KMM 8518</strain>
    </source>
</reference>
<dbReference type="Proteomes" id="UP001195941">
    <property type="component" value="Unassembled WGS sequence"/>
</dbReference>
<dbReference type="Gene3D" id="1.10.287.1080">
    <property type="entry name" value="MazG-like"/>
    <property type="match status" value="1"/>
</dbReference>
<organism evidence="1 2">
    <name type="scientific">Thalassovita aquimarina</name>
    <dbReference type="NCBI Taxonomy" id="2785917"/>
    <lineage>
        <taxon>Bacteria</taxon>
        <taxon>Pseudomonadati</taxon>
        <taxon>Pseudomonadota</taxon>
        <taxon>Alphaproteobacteria</taxon>
        <taxon>Rhodobacterales</taxon>
        <taxon>Roseobacteraceae</taxon>
        <taxon>Thalassovita</taxon>
    </lineage>
</organism>
<evidence type="ECO:0008006" key="3">
    <source>
        <dbReference type="Google" id="ProtNLM"/>
    </source>
</evidence>
<evidence type="ECO:0000313" key="1">
    <source>
        <dbReference type="EMBL" id="MBR9652659.1"/>
    </source>
</evidence>
<keyword evidence="2" id="KW-1185">Reference proteome</keyword>
<dbReference type="EMBL" id="JADMKU010000017">
    <property type="protein sequence ID" value="MBR9652659.1"/>
    <property type="molecule type" value="Genomic_DNA"/>
</dbReference>
<proteinExistence type="predicted"/>
<accession>A0ABS5HUM5</accession>
<evidence type="ECO:0000313" key="2">
    <source>
        <dbReference type="Proteomes" id="UP001195941"/>
    </source>
</evidence>
<comment type="caution">
    <text evidence="1">The sequence shown here is derived from an EMBL/GenBank/DDBJ whole genome shotgun (WGS) entry which is preliminary data.</text>
</comment>
<sequence>MSTKKKGNAVHKDLERLQARAADVGRIYADNFGIERDGAFYLGKMTEELGEVASAYLKLAGKSRGSDGDAQALRQELEDELADLFGFLMIFADWQGVDLAAAFERKWGKYLKDRP</sequence>
<dbReference type="SUPFAM" id="SSF101386">
    <property type="entry name" value="all-alpha NTP pyrophosphatases"/>
    <property type="match status" value="1"/>
</dbReference>
<protein>
    <recommendedName>
        <fullName evidence="3">NTP pyrophosphohydrolase MazG putative catalytic core domain-containing protein</fullName>
    </recommendedName>
</protein>
<name>A0ABS5HUM5_9RHOB</name>
<gene>
    <name evidence="1" type="ORF">IT775_16190</name>
</gene>